<proteinExistence type="predicted"/>
<comment type="caution">
    <text evidence="1">The sequence shown here is derived from an EMBL/GenBank/DDBJ whole genome shotgun (WGS) entry which is preliminary data.</text>
</comment>
<dbReference type="Proteomes" id="UP001189429">
    <property type="component" value="Unassembled WGS sequence"/>
</dbReference>
<sequence length="107" mass="11585">AVCDLGWWPEGPALWRLADGASLALTAKPTERIARDAAEAARCDRCGTPNADEVHRFFACPARRAERASAGLTQQFADRCVQCVRAAFLCRGLMPAEATRFPVGLIP</sequence>
<feature type="non-terminal residue" evidence="1">
    <location>
        <position position="1"/>
    </location>
</feature>
<reference evidence="1" key="1">
    <citation type="submission" date="2023-10" db="EMBL/GenBank/DDBJ databases">
        <authorList>
            <person name="Chen Y."/>
            <person name="Shah S."/>
            <person name="Dougan E. K."/>
            <person name="Thang M."/>
            <person name="Chan C."/>
        </authorList>
    </citation>
    <scope>NUCLEOTIDE SEQUENCE [LARGE SCALE GENOMIC DNA]</scope>
</reference>
<evidence type="ECO:0000313" key="2">
    <source>
        <dbReference type="Proteomes" id="UP001189429"/>
    </source>
</evidence>
<evidence type="ECO:0000313" key="1">
    <source>
        <dbReference type="EMBL" id="CAK0865427.1"/>
    </source>
</evidence>
<evidence type="ECO:0008006" key="3">
    <source>
        <dbReference type="Google" id="ProtNLM"/>
    </source>
</evidence>
<organism evidence="1 2">
    <name type="scientific">Prorocentrum cordatum</name>
    <dbReference type="NCBI Taxonomy" id="2364126"/>
    <lineage>
        <taxon>Eukaryota</taxon>
        <taxon>Sar</taxon>
        <taxon>Alveolata</taxon>
        <taxon>Dinophyceae</taxon>
        <taxon>Prorocentrales</taxon>
        <taxon>Prorocentraceae</taxon>
        <taxon>Prorocentrum</taxon>
    </lineage>
</organism>
<feature type="non-terminal residue" evidence="1">
    <location>
        <position position="107"/>
    </location>
</feature>
<name>A0ABN9UYS9_9DINO</name>
<protein>
    <recommendedName>
        <fullName evidence="3">Reverse transcriptase zinc-binding domain-containing protein</fullName>
    </recommendedName>
</protein>
<accession>A0ABN9UYS9</accession>
<gene>
    <name evidence="1" type="ORF">PCOR1329_LOCUS52950</name>
</gene>
<dbReference type="EMBL" id="CAUYUJ010016449">
    <property type="protein sequence ID" value="CAK0865427.1"/>
    <property type="molecule type" value="Genomic_DNA"/>
</dbReference>
<keyword evidence="2" id="KW-1185">Reference proteome</keyword>